<reference evidence="2" key="2">
    <citation type="journal article" date="2015" name="Data Brief">
        <title>Shoot transcriptome of the giant reed, Arundo donax.</title>
        <authorList>
            <person name="Barrero R.A."/>
            <person name="Guerrero F.D."/>
            <person name="Moolhuijzen P."/>
            <person name="Goolsby J.A."/>
            <person name="Tidwell J."/>
            <person name="Bellgard S.E."/>
            <person name="Bellgard M.I."/>
        </authorList>
    </citation>
    <scope>NUCLEOTIDE SEQUENCE</scope>
    <source>
        <tissue evidence="2">Shoot tissue taken approximately 20 cm above the soil surface</tissue>
    </source>
</reference>
<keyword evidence="1" id="KW-0732">Signal</keyword>
<organism evidence="2">
    <name type="scientific">Arundo donax</name>
    <name type="common">Giant reed</name>
    <name type="synonym">Donax arundinaceus</name>
    <dbReference type="NCBI Taxonomy" id="35708"/>
    <lineage>
        <taxon>Eukaryota</taxon>
        <taxon>Viridiplantae</taxon>
        <taxon>Streptophyta</taxon>
        <taxon>Embryophyta</taxon>
        <taxon>Tracheophyta</taxon>
        <taxon>Spermatophyta</taxon>
        <taxon>Magnoliopsida</taxon>
        <taxon>Liliopsida</taxon>
        <taxon>Poales</taxon>
        <taxon>Poaceae</taxon>
        <taxon>PACMAD clade</taxon>
        <taxon>Arundinoideae</taxon>
        <taxon>Arundineae</taxon>
        <taxon>Arundo</taxon>
    </lineage>
</organism>
<dbReference type="EMBL" id="GBRH01200176">
    <property type="protein sequence ID" value="JAD97719.1"/>
    <property type="molecule type" value="Transcribed_RNA"/>
</dbReference>
<proteinExistence type="predicted"/>
<evidence type="ECO:0000256" key="1">
    <source>
        <dbReference type="SAM" id="SignalP"/>
    </source>
</evidence>
<sequence>MSPCLLSGLQVPVLSLLVSSSSANQASRRNRTQIRIEEEVCTNCVSRNIS</sequence>
<feature type="signal peptide" evidence="1">
    <location>
        <begin position="1"/>
        <end position="23"/>
    </location>
</feature>
<dbReference type="AlphaFoldDB" id="A0A0A9EAE8"/>
<accession>A0A0A9EAE8</accession>
<evidence type="ECO:0000313" key="2">
    <source>
        <dbReference type="EMBL" id="JAD97719.1"/>
    </source>
</evidence>
<feature type="chain" id="PRO_5002044004" evidence="1">
    <location>
        <begin position="24"/>
        <end position="50"/>
    </location>
</feature>
<reference evidence="2" key="1">
    <citation type="submission" date="2014-09" db="EMBL/GenBank/DDBJ databases">
        <authorList>
            <person name="Magalhaes I.L.F."/>
            <person name="Oliveira U."/>
            <person name="Santos F.R."/>
            <person name="Vidigal T.H.D.A."/>
            <person name="Brescovit A.D."/>
            <person name="Santos A.J."/>
        </authorList>
    </citation>
    <scope>NUCLEOTIDE SEQUENCE</scope>
    <source>
        <tissue evidence="2">Shoot tissue taken approximately 20 cm above the soil surface</tissue>
    </source>
</reference>
<name>A0A0A9EAE8_ARUDO</name>
<protein>
    <submittedName>
        <fullName evidence="2">Uncharacterized protein</fullName>
    </submittedName>
</protein>